<sequence>MAASSPISPLIAYNPHLPRRLREIKLLQAEVSEPENKMIAAPDAALSIFSSSSPSKAPSLLLSLFERLDQAGTDDGGVTCYGGDVPKLTVGCKGGVSVCNF</sequence>
<reference evidence="1 2" key="1">
    <citation type="submission" date="2012-08" db="EMBL/GenBank/DDBJ databases">
        <title>Oryza genome evolution.</title>
        <authorList>
            <person name="Wing R.A."/>
        </authorList>
    </citation>
    <scope>NUCLEOTIDE SEQUENCE</scope>
</reference>
<reference evidence="1" key="3">
    <citation type="submission" date="2015-04" db="UniProtKB">
        <authorList>
            <consortium name="EnsemblPlants"/>
        </authorList>
    </citation>
    <scope>IDENTIFICATION</scope>
</reference>
<reference evidence="2" key="2">
    <citation type="submission" date="2013-12" db="EMBL/GenBank/DDBJ databases">
        <authorList>
            <person name="Yu Y."/>
            <person name="Lee S."/>
            <person name="de Baynast K."/>
            <person name="Wissotski M."/>
            <person name="Liu L."/>
            <person name="Talag J."/>
            <person name="Goicoechea J."/>
            <person name="Angelova A."/>
            <person name="Jetty R."/>
            <person name="Kudrna D."/>
            <person name="Golser W."/>
            <person name="Rivera L."/>
            <person name="Zhang J."/>
            <person name="Wing R."/>
        </authorList>
    </citation>
    <scope>NUCLEOTIDE SEQUENCE</scope>
</reference>
<evidence type="ECO:0000313" key="1">
    <source>
        <dbReference type="EnsemblPlants" id="LPERR08G05410.1"/>
    </source>
</evidence>
<accession>A0A0D9X5B1</accession>
<dbReference type="AlphaFoldDB" id="A0A0D9X5B1"/>
<dbReference type="Proteomes" id="UP000032180">
    <property type="component" value="Chromosome 8"/>
</dbReference>
<dbReference type="EnsemblPlants" id="LPERR08G05410.1">
    <property type="protein sequence ID" value="LPERR08G05410.1"/>
    <property type="gene ID" value="LPERR08G05410"/>
</dbReference>
<keyword evidence="2" id="KW-1185">Reference proteome</keyword>
<dbReference type="Gramene" id="LPERR08G05410.1">
    <property type="protein sequence ID" value="LPERR08G05410.1"/>
    <property type="gene ID" value="LPERR08G05410"/>
</dbReference>
<protein>
    <submittedName>
        <fullName evidence="1">Uncharacterized protein</fullName>
    </submittedName>
</protein>
<organism evidence="1 2">
    <name type="scientific">Leersia perrieri</name>
    <dbReference type="NCBI Taxonomy" id="77586"/>
    <lineage>
        <taxon>Eukaryota</taxon>
        <taxon>Viridiplantae</taxon>
        <taxon>Streptophyta</taxon>
        <taxon>Embryophyta</taxon>
        <taxon>Tracheophyta</taxon>
        <taxon>Spermatophyta</taxon>
        <taxon>Magnoliopsida</taxon>
        <taxon>Liliopsida</taxon>
        <taxon>Poales</taxon>
        <taxon>Poaceae</taxon>
        <taxon>BOP clade</taxon>
        <taxon>Oryzoideae</taxon>
        <taxon>Oryzeae</taxon>
        <taxon>Oryzinae</taxon>
        <taxon>Leersia</taxon>
    </lineage>
</organism>
<proteinExistence type="predicted"/>
<name>A0A0D9X5B1_9ORYZ</name>
<evidence type="ECO:0000313" key="2">
    <source>
        <dbReference type="Proteomes" id="UP000032180"/>
    </source>
</evidence>
<dbReference type="HOGENOM" id="CLU_2295745_0_0_1"/>